<dbReference type="AlphaFoldDB" id="M2N4F5"/>
<dbReference type="eggNOG" id="ENOG502RHI6">
    <property type="taxonomic scope" value="Eukaryota"/>
</dbReference>
<dbReference type="Pfam" id="PF06985">
    <property type="entry name" value="HET"/>
    <property type="match status" value="1"/>
</dbReference>
<dbReference type="GeneID" id="19116933"/>
<feature type="domain" description="Heterokaryon incompatibility" evidence="1">
    <location>
        <begin position="93"/>
        <end position="228"/>
    </location>
</feature>
<proteinExistence type="predicted"/>
<dbReference type="InterPro" id="IPR052895">
    <property type="entry name" value="HetReg/Transcr_Mod"/>
</dbReference>
<dbReference type="OrthoDB" id="2157530at2759"/>
<keyword evidence="3" id="KW-1185">Reference proteome</keyword>
<evidence type="ECO:0000313" key="3">
    <source>
        <dbReference type="Proteomes" id="UP000011761"/>
    </source>
</evidence>
<dbReference type="PANTHER" id="PTHR24148">
    <property type="entry name" value="ANKYRIN REPEAT DOMAIN-CONTAINING PROTEIN 39 HOMOLOG-RELATED"/>
    <property type="match status" value="1"/>
</dbReference>
<dbReference type="KEGG" id="bcom:BAUCODRAFT_75005"/>
<dbReference type="PANTHER" id="PTHR24148:SF64">
    <property type="entry name" value="HETEROKARYON INCOMPATIBILITY DOMAIN-CONTAINING PROTEIN"/>
    <property type="match status" value="1"/>
</dbReference>
<dbReference type="OMA" id="EIRIMCI"/>
<accession>M2N4F5</accession>
<gene>
    <name evidence="2" type="ORF">BAUCODRAFT_75005</name>
</gene>
<feature type="non-terminal residue" evidence="2">
    <location>
        <position position="229"/>
    </location>
</feature>
<dbReference type="STRING" id="717646.M2N4F5"/>
<dbReference type="InterPro" id="IPR010730">
    <property type="entry name" value="HET"/>
</dbReference>
<dbReference type="Proteomes" id="UP000011761">
    <property type="component" value="Unassembled WGS sequence"/>
</dbReference>
<sequence length="229" mass="26033">MDSGELGRVIDSRYKSWTKEWHDVPDNIVLPRVCPIRLGKTPSIEGPTDWYEYVPLDAVADEIRVINIMPSTDHSVPIIAHIAHCPIHCEVTFTALSYRWSVDGAQTQIIANGQKMLIKSGLEATLRAVRMQDKVVPLWVDAICINQSDTTERSRQIPRMGTIYDNAALVISYAGPATNDSDLALEMIKLIKELNILMMIWNDKDEMCAALYKLLCRSYFRRAWVLQEL</sequence>
<organism evidence="2 3">
    <name type="scientific">Baudoinia panamericana (strain UAMH 10762)</name>
    <name type="common">Angels' share fungus</name>
    <name type="synonym">Baudoinia compniacensis (strain UAMH 10762)</name>
    <dbReference type="NCBI Taxonomy" id="717646"/>
    <lineage>
        <taxon>Eukaryota</taxon>
        <taxon>Fungi</taxon>
        <taxon>Dikarya</taxon>
        <taxon>Ascomycota</taxon>
        <taxon>Pezizomycotina</taxon>
        <taxon>Dothideomycetes</taxon>
        <taxon>Dothideomycetidae</taxon>
        <taxon>Mycosphaerellales</taxon>
        <taxon>Teratosphaeriaceae</taxon>
        <taxon>Baudoinia</taxon>
    </lineage>
</organism>
<reference evidence="2 3" key="1">
    <citation type="journal article" date="2012" name="PLoS Pathog.">
        <title>Diverse lifestyles and strategies of plant pathogenesis encoded in the genomes of eighteen Dothideomycetes fungi.</title>
        <authorList>
            <person name="Ohm R.A."/>
            <person name="Feau N."/>
            <person name="Henrissat B."/>
            <person name="Schoch C.L."/>
            <person name="Horwitz B.A."/>
            <person name="Barry K.W."/>
            <person name="Condon B.J."/>
            <person name="Copeland A.C."/>
            <person name="Dhillon B."/>
            <person name="Glaser F."/>
            <person name="Hesse C.N."/>
            <person name="Kosti I."/>
            <person name="LaButti K."/>
            <person name="Lindquist E.A."/>
            <person name="Lucas S."/>
            <person name="Salamov A.A."/>
            <person name="Bradshaw R.E."/>
            <person name="Ciuffetti L."/>
            <person name="Hamelin R.C."/>
            <person name="Kema G.H.J."/>
            <person name="Lawrence C."/>
            <person name="Scott J.A."/>
            <person name="Spatafora J.W."/>
            <person name="Turgeon B.G."/>
            <person name="de Wit P.J.G.M."/>
            <person name="Zhong S."/>
            <person name="Goodwin S.B."/>
            <person name="Grigoriev I.V."/>
        </authorList>
    </citation>
    <scope>NUCLEOTIDE SEQUENCE [LARGE SCALE GENOMIC DNA]</scope>
    <source>
        <strain evidence="2 3">UAMH 10762</strain>
    </source>
</reference>
<evidence type="ECO:0000313" key="2">
    <source>
        <dbReference type="EMBL" id="EMC93899.1"/>
    </source>
</evidence>
<dbReference type="HOGENOM" id="CLU_004184_6_0_1"/>
<dbReference type="RefSeq" id="XP_007678802.1">
    <property type="nucleotide sequence ID" value="XM_007680612.1"/>
</dbReference>
<evidence type="ECO:0000259" key="1">
    <source>
        <dbReference type="Pfam" id="PF06985"/>
    </source>
</evidence>
<dbReference type="EMBL" id="KB445559">
    <property type="protein sequence ID" value="EMC93899.1"/>
    <property type="molecule type" value="Genomic_DNA"/>
</dbReference>
<protein>
    <recommendedName>
        <fullName evidence="1">Heterokaryon incompatibility domain-containing protein</fullName>
    </recommendedName>
</protein>
<name>M2N4F5_BAUPA</name>